<gene>
    <name evidence="3" type="ORF">HHH54_03355</name>
</gene>
<accession>A0ABS0T7A3</accession>
<keyword evidence="4" id="KW-1185">Reference proteome</keyword>
<evidence type="ECO:0000313" key="3">
    <source>
        <dbReference type="EMBL" id="MBI5974635.1"/>
    </source>
</evidence>
<dbReference type="Gene3D" id="1.10.10.10">
    <property type="entry name" value="Winged helix-like DNA-binding domain superfamily/Winged helix DNA-binding domain"/>
    <property type="match status" value="1"/>
</dbReference>
<dbReference type="Proteomes" id="UP000751852">
    <property type="component" value="Unassembled WGS sequence"/>
</dbReference>
<sequence>MQPSDLFDHFTRLYRPYIKLTQPLLDRYDIHTAQWLVMKDIALHPETTLVQISKRRSIEKPTTRKILKAIDDRGWLNVKPGEDKREKLLSLTKTGQFVHHSVKKRIEQLQRDVLNTMDIPEENLEQTNIVLEQLYHHLLYQIHQSD</sequence>
<comment type="caution">
    <text evidence="3">The sequence shown here is derived from an EMBL/GenBank/DDBJ whole genome shotgun (WGS) entry which is preliminary data.</text>
</comment>
<dbReference type="InterPro" id="IPR039422">
    <property type="entry name" value="MarR/SlyA-like"/>
</dbReference>
<organism evidence="3 4">
    <name type="scientific">Staphylococcus canis</name>
    <dbReference type="NCBI Taxonomy" id="2724942"/>
    <lineage>
        <taxon>Bacteria</taxon>
        <taxon>Bacillati</taxon>
        <taxon>Bacillota</taxon>
        <taxon>Bacilli</taxon>
        <taxon>Bacillales</taxon>
        <taxon>Staphylococcaceae</taxon>
        <taxon>Staphylococcus</taxon>
    </lineage>
</organism>
<dbReference type="PROSITE" id="PS50995">
    <property type="entry name" value="HTH_MARR_2"/>
    <property type="match status" value="1"/>
</dbReference>
<dbReference type="EMBL" id="JABANU010000006">
    <property type="protein sequence ID" value="MBI5974635.1"/>
    <property type="molecule type" value="Genomic_DNA"/>
</dbReference>
<evidence type="ECO:0000259" key="2">
    <source>
        <dbReference type="PROSITE" id="PS50995"/>
    </source>
</evidence>
<dbReference type="InterPro" id="IPR036390">
    <property type="entry name" value="WH_DNA-bd_sf"/>
</dbReference>
<dbReference type="SUPFAM" id="SSF46785">
    <property type="entry name" value="Winged helix' DNA-binding domain"/>
    <property type="match status" value="1"/>
</dbReference>
<dbReference type="InterPro" id="IPR000835">
    <property type="entry name" value="HTH_MarR-typ"/>
</dbReference>
<dbReference type="PANTHER" id="PTHR33164:SF44">
    <property type="entry name" value="TRANSCRIPTIONAL REGULATORY PROTEIN"/>
    <property type="match status" value="1"/>
</dbReference>
<dbReference type="Pfam" id="PF13463">
    <property type="entry name" value="HTH_27"/>
    <property type="match status" value="1"/>
</dbReference>
<dbReference type="SMART" id="SM00347">
    <property type="entry name" value="HTH_MARR"/>
    <property type="match status" value="1"/>
</dbReference>
<feature type="domain" description="HTH marR-type" evidence="2">
    <location>
        <begin position="3"/>
        <end position="136"/>
    </location>
</feature>
<keyword evidence="1" id="KW-0238">DNA-binding</keyword>
<dbReference type="InterPro" id="IPR036388">
    <property type="entry name" value="WH-like_DNA-bd_sf"/>
</dbReference>
<proteinExistence type="predicted"/>
<evidence type="ECO:0000256" key="1">
    <source>
        <dbReference type="ARBA" id="ARBA00023125"/>
    </source>
</evidence>
<dbReference type="RefSeq" id="WP_198617426.1">
    <property type="nucleotide sequence ID" value="NZ_JABANU010000006.1"/>
</dbReference>
<name>A0ABS0T7A3_9STAP</name>
<protein>
    <submittedName>
        <fullName evidence="3">MarR family transcriptional regulator</fullName>
    </submittedName>
</protein>
<reference evidence="3 4" key="1">
    <citation type="submission" date="2020-04" db="EMBL/GenBank/DDBJ databases">
        <title>Staphylococcus species from domestic dog.</title>
        <authorList>
            <person name="Paterson G.K."/>
        </authorList>
    </citation>
    <scope>NUCLEOTIDE SEQUENCE [LARGE SCALE GENOMIC DNA]</scope>
    <source>
        <strain evidence="3 4">H16/1A</strain>
    </source>
</reference>
<dbReference type="PANTHER" id="PTHR33164">
    <property type="entry name" value="TRANSCRIPTIONAL REGULATOR, MARR FAMILY"/>
    <property type="match status" value="1"/>
</dbReference>
<evidence type="ECO:0000313" key="4">
    <source>
        <dbReference type="Proteomes" id="UP000751852"/>
    </source>
</evidence>